<keyword evidence="7" id="KW-1185">Reference proteome</keyword>
<dbReference type="SUPFAM" id="SSF56112">
    <property type="entry name" value="Protein kinase-like (PK-like)"/>
    <property type="match status" value="1"/>
</dbReference>
<dbReference type="PROSITE" id="PS50011">
    <property type="entry name" value="PROTEIN_KINASE_DOM"/>
    <property type="match status" value="1"/>
</dbReference>
<dbReference type="OrthoDB" id="10261027at2759"/>
<evidence type="ECO:0000256" key="2">
    <source>
        <dbReference type="ARBA" id="ARBA00022741"/>
    </source>
</evidence>
<keyword evidence="2" id="KW-0547">Nucleotide-binding</keyword>
<evidence type="ECO:0000259" key="5">
    <source>
        <dbReference type="PROSITE" id="PS50011"/>
    </source>
</evidence>
<evidence type="ECO:0000256" key="4">
    <source>
        <dbReference type="ARBA" id="ARBA00022840"/>
    </source>
</evidence>
<dbReference type="InterPro" id="IPR001245">
    <property type="entry name" value="Ser-Thr/Tyr_kinase_cat_dom"/>
</dbReference>
<dbReference type="InterPro" id="IPR000719">
    <property type="entry name" value="Prot_kinase_dom"/>
</dbReference>
<reference evidence="6 7" key="1">
    <citation type="submission" date="2018-06" db="EMBL/GenBank/DDBJ databases">
        <title>Comparative genomics reveals the genomic features of Rhizophagus irregularis, R. cerebriforme, R. diaphanum and Gigaspora rosea, and their symbiotic lifestyle signature.</title>
        <authorList>
            <person name="Morin E."/>
            <person name="San Clemente H."/>
            <person name="Chen E.C.H."/>
            <person name="De La Providencia I."/>
            <person name="Hainaut M."/>
            <person name="Kuo A."/>
            <person name="Kohler A."/>
            <person name="Murat C."/>
            <person name="Tang N."/>
            <person name="Roy S."/>
            <person name="Loubradou J."/>
            <person name="Henrissat B."/>
            <person name="Grigoriev I.V."/>
            <person name="Corradi N."/>
            <person name="Roux C."/>
            <person name="Martin F.M."/>
        </authorList>
    </citation>
    <scope>NUCLEOTIDE SEQUENCE [LARGE SCALE GENOMIC DNA]</scope>
    <source>
        <strain evidence="6 7">DAOM 227022</strain>
    </source>
</reference>
<keyword evidence="4" id="KW-0067">ATP-binding</keyword>
<dbReference type="GO" id="GO:0004674">
    <property type="term" value="F:protein serine/threonine kinase activity"/>
    <property type="evidence" value="ECO:0007669"/>
    <property type="project" value="TreeGrafter"/>
</dbReference>
<dbReference type="InterPro" id="IPR011009">
    <property type="entry name" value="Kinase-like_dom_sf"/>
</dbReference>
<dbReference type="PANTHER" id="PTHR44329:SF288">
    <property type="entry name" value="MITOGEN-ACTIVATED PROTEIN KINASE KINASE KINASE 20"/>
    <property type="match status" value="1"/>
</dbReference>
<dbReference type="Gene3D" id="1.10.510.10">
    <property type="entry name" value="Transferase(Phosphotransferase) domain 1"/>
    <property type="match status" value="1"/>
</dbReference>
<dbReference type="InterPro" id="IPR051681">
    <property type="entry name" value="Ser/Thr_Kinases-Pseudokinases"/>
</dbReference>
<evidence type="ECO:0000256" key="1">
    <source>
        <dbReference type="ARBA" id="ARBA00022679"/>
    </source>
</evidence>
<dbReference type="STRING" id="658196.A0A397TD72"/>
<dbReference type="AlphaFoldDB" id="A0A397TD72"/>
<name>A0A397TD72_9GLOM</name>
<comment type="caution">
    <text evidence="6">The sequence shown here is derived from an EMBL/GenBank/DDBJ whole genome shotgun (WGS) entry which is preliminary data.</text>
</comment>
<keyword evidence="1" id="KW-0808">Transferase</keyword>
<gene>
    <name evidence="6" type="ORF">C1645_734907</name>
</gene>
<dbReference type="EMBL" id="QKYT01000085">
    <property type="protein sequence ID" value="RIA94267.1"/>
    <property type="molecule type" value="Genomic_DNA"/>
</dbReference>
<accession>A0A397TD72</accession>
<dbReference type="PRINTS" id="PR00109">
    <property type="entry name" value="TYRKINASE"/>
</dbReference>
<feature type="domain" description="Protein kinase" evidence="5">
    <location>
        <begin position="11"/>
        <end position="273"/>
    </location>
</feature>
<dbReference type="PANTHER" id="PTHR44329">
    <property type="entry name" value="SERINE/THREONINE-PROTEIN KINASE TNNI3K-RELATED"/>
    <property type="match status" value="1"/>
</dbReference>
<evidence type="ECO:0000313" key="7">
    <source>
        <dbReference type="Proteomes" id="UP000265703"/>
    </source>
</evidence>
<evidence type="ECO:0000256" key="3">
    <source>
        <dbReference type="ARBA" id="ARBA00022777"/>
    </source>
</evidence>
<evidence type="ECO:0000313" key="6">
    <source>
        <dbReference type="EMBL" id="RIA94267.1"/>
    </source>
</evidence>
<dbReference type="Proteomes" id="UP000265703">
    <property type="component" value="Unassembled WGS sequence"/>
</dbReference>
<sequence>MKIERIPYSQINILEEIARGGYGIVYKAIWNAKKVAIKKFFRHKYFLDELESHYKCCGCGCINRCYGFVEDPKTNDCMLVLQFAEGGDLHNRLRNKFSEITWKEKIEIFSQISIGLKSIHTRDFIHRDMHSGNVLLLYLEEPIIQCKTNKKWQIGDLGLTRPANMPENNIYGVIPYIAPEIFIRSSFSKNSDVYCMGMIMWELTTGCKPFANVEHDHTLIYKIIDGERPKITEDTPECYANLMKRCWNSDPEKRPSITDIRKTIDSWDSEKYIAQFNKSEIKRKELISSKRLGPKFSEENHPKAIYTSRLLSFDSISLSSLTNEQEYISKENEFDIL</sequence>
<organism evidence="6 7">
    <name type="scientific">Glomus cerebriforme</name>
    <dbReference type="NCBI Taxonomy" id="658196"/>
    <lineage>
        <taxon>Eukaryota</taxon>
        <taxon>Fungi</taxon>
        <taxon>Fungi incertae sedis</taxon>
        <taxon>Mucoromycota</taxon>
        <taxon>Glomeromycotina</taxon>
        <taxon>Glomeromycetes</taxon>
        <taxon>Glomerales</taxon>
        <taxon>Glomeraceae</taxon>
        <taxon>Glomus</taxon>
    </lineage>
</organism>
<keyword evidence="3 6" id="KW-0418">Kinase</keyword>
<protein>
    <submittedName>
        <fullName evidence="6">Kinase-like domain-containing protein</fullName>
    </submittedName>
</protein>
<dbReference type="GO" id="GO:0005524">
    <property type="term" value="F:ATP binding"/>
    <property type="evidence" value="ECO:0007669"/>
    <property type="project" value="UniProtKB-KW"/>
</dbReference>
<proteinExistence type="predicted"/>
<dbReference type="Pfam" id="PF07714">
    <property type="entry name" value="PK_Tyr_Ser-Thr"/>
    <property type="match status" value="1"/>
</dbReference>